<sequence length="2047" mass="228195">MEWHEVELDGSRTAAFPERAVPGFGQEPADMETADYLGGIIRGGHWGWVTCRYGKDATLLVCSMTTGESFSRHRFWSSESADEGHGSPGQRSSIRCVEELFPGEPERTAMLAICLESWESGERPMDAKTQVLIYSIPNSRVLRRFHLPCGLHCSALTFLDRDICDATRVARFDGCLAVATKEGIVLLVDLNSDSLVEQPGRRCSLSNSSSEGDPCYGEIFSFPGEELQDRFNLLLDECRSKGAHLAVRLSVAHSGIRCLMGISLAPGFAAGLEDGRVLIYDLLHFQVTTTLQPPGRSEGAHGAVQRMCVIMPPDDPKPCFYICALYQSADGLNMLLHCVSYRRSYVEQGIDLLRFEHFHSSSVRNHQVFDRGICSVTGCTTASTFSFAGDSGTLLLIISWHSSTDRKNKLVLFDINQWYKEEMPPCVRHYETPHYLAGYILSGLPTGLGLHLRANSILHFASLQRYDEHFYPDSLTFDCTLLTPTGSRYYAQDGVQHRFLNTLRWERATLFLRPQSYHEDIVRLRLLPQFCELNPNATFSKTAMYEVILSVALEHKCGALLNDCARSWLDGSFLCNMLDPTELSLSTLTNWIVKRAGQIKTRCSELCQGIFDYGGYSLDERERREFKELSAQLRELLRLQSYIVELGRRRLTPSLLAECKTNEQALRTVHEYQRVLYWFIEHGLLPEGQHENHRETREQPLVRLRHVYSERRAQRKKLYIDALGELTSLSDPYPPDSLHALLHVMLDPDKEPSHKHALILYLLLDLDPQLGRRFQTAFQLGEELAKSVRSFWCLDRGDYEHCVKELYKDPAPANNFEEWQMRLLLETLLDGGAVKAAMRVASQPPGPLSSALHMSVLLANENMAEAFLIARLYDDEEEGQSLLERFFRHCIERRRFRVLAELCLREPEERLLYRLLRQCRSRQTECVHLILLLQKSKFIEAVSFMDDVAVERQREDESSSTIISAYRSTMAPVAQNIAGTYLRIRETLVGLEDAKKGGLLQPFSCQLVKQNASGQVGGIFQSSAVSAHWATHFETPPVLPPVSVPAKMGYTNIPFLRHAQYGLSELPHRRRKVRPVPHQAVEKRQREQEEQQREDRERRQQYSLQPRKRRRLLAEQLVEDVKGHVRSILDQESEQQSELEEAGRNQASDLLQPPTFLQSRQTTTRQGSSSPQAILTILKRHSAVDAVGGTPPVATSTTLAGPKRFRFMPPIPLRMDGSMEVDSEDAAEEDEGEEEEETDEIIVEIESRSEPRSTCSVESDEDEEFLSPLASANVSLVDQVMVPPRESPRPLAPPAGPQPRSSLLHGRNEIGRGSGSGTGSQSSSGFGSFATVRPAPTTSHSQFLPTICSSKMGETQSQVFSSGSCGVKISERTTICGEMESTDLGSEVTAAPSSQWSLPAARPAVQGHRMMDTTLEMSTYDVASLEQPDIQVQNEEEELKLGDTQSVEEQEQQNQHDEQEPERSEMGGLLEYLGSSEAPAQEPLSSPTYSLSSEESDLSSADIRNPLLPTLHNDDPMYSIVVESTGSITTSRSVTHTPTSFLPSDTNVSQNSSPRAPHGGEGDGSPISMYRANSLETVDDLDTTKGSLEEEEEYDEDDCVIALDGTEVRGYVARPQPSGACSSAELFAFKDDCPEEAASGPCPSLSLGATVNSDSDVADTIVLDSDEESQKAGDCQPEQQKEVEWPMEEDAGSNDSVATVAFSESKQNPVENDMEVDVVEEKLLEEIPEEEVEEKPLEKIPQEEAEEESKEDPEQEPLLVQEEDSRQSLTLVLSDDETEEPAVAPVPTRSLRPRRGSSEYRDSPRPLRSQRSSLDHQDSPAPVAGRKMRLRSNDAIASSPAATPPVATPKRRALQHKHLLEVIDEQSSLDASLPRTRSRSRLSVDSEAPNSRPTTPTARVRSKRATSLVPTTESPSARRLLRRNSEPPAAVGMQQPVRKPKAGGVRSRKTSQTDQNLSASPAPADEPPLVTEESATAEEERPRPRRVGRRRISDLSDQSAKAAETDAPATEATSSRTSSRTNSANSTTTTKTRELRPRTRRNSKSDV</sequence>
<evidence type="ECO:0000259" key="4">
    <source>
        <dbReference type="Pfam" id="PF13934"/>
    </source>
</evidence>
<feature type="compositionally biased region" description="Basic and acidic residues" evidence="3">
    <location>
        <begin position="2031"/>
        <end position="2047"/>
    </location>
</feature>
<accession>A0AB39ZJM3</accession>
<evidence type="ECO:0000256" key="2">
    <source>
        <dbReference type="ARBA" id="ARBA00023242"/>
    </source>
</evidence>
<feature type="region of interest" description="Disordered" evidence="3">
    <location>
        <begin position="1132"/>
        <end position="1152"/>
    </location>
</feature>
<feature type="compositionally biased region" description="Polar residues" evidence="3">
    <location>
        <begin position="1888"/>
        <end position="1897"/>
    </location>
</feature>
<feature type="compositionally biased region" description="Polar residues" evidence="3">
    <location>
        <begin position="1522"/>
        <end position="1554"/>
    </location>
</feature>
<dbReference type="GO" id="GO:0005634">
    <property type="term" value="C:nucleus"/>
    <property type="evidence" value="ECO:0007669"/>
    <property type="project" value="UniProtKB-SubCell"/>
</dbReference>
<dbReference type="Pfam" id="PF13934">
    <property type="entry name" value="ELYS"/>
    <property type="match status" value="1"/>
</dbReference>
<gene>
    <name evidence="6" type="primary">Elys</name>
</gene>
<evidence type="ECO:0000256" key="3">
    <source>
        <dbReference type="SAM" id="MobiDB-lite"/>
    </source>
</evidence>
<dbReference type="Proteomes" id="UP001652628">
    <property type="component" value="Chromosome X"/>
</dbReference>
<dbReference type="RefSeq" id="XP_016937135.3">
    <property type="nucleotide sequence ID" value="XM_017081646.4"/>
</dbReference>
<dbReference type="InterPro" id="IPR052620">
    <property type="entry name" value="ELYS/MEL-28_NucAsmblyFactor"/>
</dbReference>
<evidence type="ECO:0000313" key="5">
    <source>
        <dbReference type="Proteomes" id="UP001652628"/>
    </source>
</evidence>
<feature type="compositionally biased region" description="Basic and acidic residues" evidence="3">
    <location>
        <begin position="1796"/>
        <end position="1805"/>
    </location>
</feature>
<protein>
    <submittedName>
        <fullName evidence="6">Protein ELYS homolog</fullName>
    </submittedName>
</protein>
<feature type="compositionally biased region" description="Basic and acidic residues" evidence="3">
    <location>
        <begin position="1080"/>
        <end position="1100"/>
    </location>
</feature>
<feature type="region of interest" description="Disordered" evidence="3">
    <location>
        <begin position="1429"/>
        <end position="1598"/>
    </location>
</feature>
<evidence type="ECO:0000256" key="1">
    <source>
        <dbReference type="ARBA" id="ARBA00004123"/>
    </source>
</evidence>
<dbReference type="PANTHER" id="PTHR21583">
    <property type="entry name" value="ELYS PROTEIN"/>
    <property type="match status" value="1"/>
</dbReference>
<reference evidence="6" key="1">
    <citation type="submission" date="2025-08" db="UniProtKB">
        <authorList>
            <consortium name="RefSeq"/>
        </authorList>
    </citation>
    <scope>IDENTIFICATION</scope>
</reference>
<keyword evidence="5" id="KW-1185">Reference proteome</keyword>
<feature type="compositionally biased region" description="Acidic residues" evidence="3">
    <location>
        <begin position="1589"/>
        <end position="1598"/>
    </location>
</feature>
<dbReference type="InterPro" id="IPR025151">
    <property type="entry name" value="ELYS_dom"/>
</dbReference>
<comment type="subcellular location">
    <subcellularLocation>
        <location evidence="1">Nucleus</location>
    </subcellularLocation>
</comment>
<feature type="compositionally biased region" description="Low complexity" evidence="3">
    <location>
        <begin position="1999"/>
        <end position="2030"/>
    </location>
</feature>
<feature type="region of interest" description="Disordered" evidence="3">
    <location>
        <begin position="1216"/>
        <end position="1267"/>
    </location>
</feature>
<feature type="domain" description="ELYS-like" evidence="4">
    <location>
        <begin position="717"/>
        <end position="919"/>
    </location>
</feature>
<feature type="compositionally biased region" description="Low complexity" evidence="3">
    <location>
        <begin position="1319"/>
        <end position="1328"/>
    </location>
</feature>
<feature type="compositionally biased region" description="Basic residues" evidence="3">
    <location>
        <begin position="1938"/>
        <end position="1949"/>
    </location>
</feature>
<dbReference type="PANTHER" id="PTHR21583:SF8">
    <property type="entry name" value="PROTEIN ELYS"/>
    <property type="match status" value="1"/>
</dbReference>
<feature type="region of interest" description="Disordered" evidence="3">
    <location>
        <begin position="1283"/>
        <end position="1338"/>
    </location>
</feature>
<feature type="compositionally biased region" description="Basic and acidic residues" evidence="3">
    <location>
        <begin position="1454"/>
        <end position="1465"/>
    </location>
</feature>
<feature type="compositionally biased region" description="Polar residues" evidence="3">
    <location>
        <begin position="1950"/>
        <end position="1959"/>
    </location>
</feature>
<feature type="compositionally biased region" description="Acidic residues" evidence="3">
    <location>
        <begin position="1743"/>
        <end position="1755"/>
    </location>
</feature>
<name>A0AB39ZJM3_DROSZ</name>
<organism evidence="5 6">
    <name type="scientific">Drosophila suzukii</name>
    <name type="common">Spotted-wing drosophila fruit fly</name>
    <dbReference type="NCBI Taxonomy" id="28584"/>
    <lineage>
        <taxon>Eukaryota</taxon>
        <taxon>Metazoa</taxon>
        <taxon>Ecdysozoa</taxon>
        <taxon>Arthropoda</taxon>
        <taxon>Hexapoda</taxon>
        <taxon>Insecta</taxon>
        <taxon>Pterygota</taxon>
        <taxon>Neoptera</taxon>
        <taxon>Endopterygota</taxon>
        <taxon>Diptera</taxon>
        <taxon>Brachycera</taxon>
        <taxon>Muscomorpha</taxon>
        <taxon>Ephydroidea</taxon>
        <taxon>Drosophilidae</taxon>
        <taxon>Drosophila</taxon>
        <taxon>Sophophora</taxon>
    </lineage>
</organism>
<proteinExistence type="predicted"/>
<feature type="compositionally biased region" description="Low complexity" evidence="3">
    <location>
        <begin position="1482"/>
        <end position="1493"/>
    </location>
</feature>
<feature type="compositionally biased region" description="Polar residues" evidence="3">
    <location>
        <begin position="1693"/>
        <end position="1709"/>
    </location>
</feature>
<feature type="region of interest" description="Disordered" evidence="3">
    <location>
        <begin position="1066"/>
        <end position="1107"/>
    </location>
</feature>
<keyword evidence="2" id="KW-0539">Nucleus</keyword>
<dbReference type="GeneID" id="108015278"/>
<feature type="compositionally biased region" description="Acidic residues" evidence="3">
    <location>
        <begin position="1219"/>
        <end position="1243"/>
    </location>
</feature>
<feature type="region of interest" description="Disordered" evidence="3">
    <location>
        <begin position="1635"/>
        <end position="2047"/>
    </location>
</feature>
<evidence type="ECO:0000313" key="6">
    <source>
        <dbReference type="RefSeq" id="XP_016937135.3"/>
    </source>
</evidence>